<reference evidence="1 2" key="1">
    <citation type="journal article" date="2022" name="Allergy">
        <title>Genome assembly and annotation of Periplaneta americana reveal a comprehensive cockroach allergen profile.</title>
        <authorList>
            <person name="Wang L."/>
            <person name="Xiong Q."/>
            <person name="Saelim N."/>
            <person name="Wang L."/>
            <person name="Nong W."/>
            <person name="Wan A.T."/>
            <person name="Shi M."/>
            <person name="Liu X."/>
            <person name="Cao Q."/>
            <person name="Hui J.H.L."/>
            <person name="Sookrung N."/>
            <person name="Leung T.F."/>
            <person name="Tungtrongchitr A."/>
            <person name="Tsui S.K.W."/>
        </authorList>
    </citation>
    <scope>NUCLEOTIDE SEQUENCE [LARGE SCALE GENOMIC DNA]</scope>
    <source>
        <strain evidence="1">PWHHKU_190912</strain>
    </source>
</reference>
<dbReference type="EMBL" id="JAJSOF020000005">
    <property type="protein sequence ID" value="KAJ4448275.1"/>
    <property type="molecule type" value="Genomic_DNA"/>
</dbReference>
<gene>
    <name evidence="1" type="ORF">ANN_10289</name>
</gene>
<accession>A0ABQ8TSH6</accession>
<sequence length="279" mass="32203">MPGKDYSWTRDWLPTSDNQSFPGTGDLEKFWAQKRPTPSLKKTSECSSFVAFIMDNNRPLTIKVSKTKKCVENRKLRQQGKPYTTAKEEVFSMPACPLRSSLSPEHVRPPSPWTSSASFPNAWVPHGRGVRPPASVHPTNVSAPFPFETEQQRLRVFEKKVLRKIFGANGDEITGEWRKLHNAELDLSYSSPDLIRDKTRHLRWAGHVARMGESRNAYRVLVGRSEGKRSLRRPSRRGEDNIKMDLREVGYDRRDWINFAKDKGRWRAYVRVAKNLRVP</sequence>
<proteinExistence type="predicted"/>
<name>A0ABQ8TSH6_PERAM</name>
<dbReference type="Proteomes" id="UP001148838">
    <property type="component" value="Unassembled WGS sequence"/>
</dbReference>
<keyword evidence="2" id="KW-1185">Reference proteome</keyword>
<comment type="caution">
    <text evidence="1">The sequence shown here is derived from an EMBL/GenBank/DDBJ whole genome shotgun (WGS) entry which is preliminary data.</text>
</comment>
<evidence type="ECO:0000313" key="1">
    <source>
        <dbReference type="EMBL" id="KAJ4448275.1"/>
    </source>
</evidence>
<protein>
    <submittedName>
        <fullName evidence="1">Uncharacterized protein</fullName>
    </submittedName>
</protein>
<evidence type="ECO:0000313" key="2">
    <source>
        <dbReference type="Proteomes" id="UP001148838"/>
    </source>
</evidence>
<organism evidence="1 2">
    <name type="scientific">Periplaneta americana</name>
    <name type="common">American cockroach</name>
    <name type="synonym">Blatta americana</name>
    <dbReference type="NCBI Taxonomy" id="6978"/>
    <lineage>
        <taxon>Eukaryota</taxon>
        <taxon>Metazoa</taxon>
        <taxon>Ecdysozoa</taxon>
        <taxon>Arthropoda</taxon>
        <taxon>Hexapoda</taxon>
        <taxon>Insecta</taxon>
        <taxon>Pterygota</taxon>
        <taxon>Neoptera</taxon>
        <taxon>Polyneoptera</taxon>
        <taxon>Dictyoptera</taxon>
        <taxon>Blattodea</taxon>
        <taxon>Blattoidea</taxon>
        <taxon>Blattidae</taxon>
        <taxon>Blattinae</taxon>
        <taxon>Periplaneta</taxon>
    </lineage>
</organism>